<evidence type="ECO:0000259" key="1">
    <source>
        <dbReference type="Pfam" id="PF02540"/>
    </source>
</evidence>
<organism evidence="2">
    <name type="scientific">hydrothermal vent metagenome</name>
    <dbReference type="NCBI Taxonomy" id="652676"/>
    <lineage>
        <taxon>unclassified sequences</taxon>
        <taxon>metagenomes</taxon>
        <taxon>ecological metagenomes</taxon>
    </lineage>
</organism>
<proteinExistence type="predicted"/>
<dbReference type="InterPro" id="IPR005232">
    <property type="entry name" value="LarE"/>
</dbReference>
<dbReference type="AlphaFoldDB" id="A0A3B0UFK2"/>
<dbReference type="GO" id="GO:0006163">
    <property type="term" value="P:purine nucleotide metabolic process"/>
    <property type="evidence" value="ECO:0007669"/>
    <property type="project" value="UniProtKB-ARBA"/>
</dbReference>
<sequence>MPNGLNPPLQEKLNLLETWFSKRKGSIVAFSGGIDSTLVLYLARKFQGYDNAIGVISNSESLKKKDFNLAISFCEEFDIQLNIIKTNELSDSRYNQNPVNRCFYCKDHLFHDLQEMKKECPGFEVLSGTNYDDLGDYRPGIDAAKKNLVLSPLVDCKLTKNELREIAKYFNLPNWDKPASPCLSSRIPYNQAVTGEKLGQIEAAEDILNRYGFEDVRVRHYGTYGKIEVKKEDLEKLQSIKDSVISNIKKAGFERVVIDQEGLVSGKMNRVLSSAVKSKKL</sequence>
<dbReference type="NCBIfam" id="TIGR00268">
    <property type="entry name" value="ATP-dependent sacrificial sulfur transferase LarE"/>
    <property type="match status" value="1"/>
</dbReference>
<evidence type="ECO:0000313" key="2">
    <source>
        <dbReference type="EMBL" id="VAW24067.1"/>
    </source>
</evidence>
<dbReference type="CDD" id="cd01990">
    <property type="entry name" value="LarE-like"/>
    <property type="match status" value="1"/>
</dbReference>
<dbReference type="PANTHER" id="PTHR43169">
    <property type="entry name" value="EXSB FAMILY PROTEIN"/>
    <property type="match status" value="1"/>
</dbReference>
<name>A0A3B0UFK2_9ZZZZ</name>
<dbReference type="GO" id="GO:0016783">
    <property type="term" value="F:sulfurtransferase activity"/>
    <property type="evidence" value="ECO:0007669"/>
    <property type="project" value="InterPro"/>
</dbReference>
<dbReference type="Gene3D" id="3.40.50.620">
    <property type="entry name" value="HUPs"/>
    <property type="match status" value="1"/>
</dbReference>
<protein>
    <submittedName>
        <fullName evidence="2">ATP-utilizing enzyme of the PP-loop superfamily</fullName>
    </submittedName>
</protein>
<dbReference type="Pfam" id="PF02540">
    <property type="entry name" value="NAD_synthase"/>
    <property type="match status" value="1"/>
</dbReference>
<dbReference type="PIRSF" id="PIRSF006661">
    <property type="entry name" value="PP-lp_UCP006661"/>
    <property type="match status" value="1"/>
</dbReference>
<gene>
    <name evidence="2" type="ORF">MNBD_BACTEROID01-2728</name>
</gene>
<reference evidence="2" key="1">
    <citation type="submission" date="2018-06" db="EMBL/GenBank/DDBJ databases">
        <authorList>
            <person name="Zhirakovskaya E."/>
        </authorList>
    </citation>
    <scope>NUCLEOTIDE SEQUENCE</scope>
</reference>
<feature type="domain" description="NAD/GMP synthase" evidence="1">
    <location>
        <begin position="23"/>
        <end position="89"/>
    </location>
</feature>
<dbReference type="InterPro" id="IPR014729">
    <property type="entry name" value="Rossmann-like_a/b/a_fold"/>
</dbReference>
<accession>A0A3B0UFK2</accession>
<dbReference type="InterPro" id="IPR022310">
    <property type="entry name" value="NAD/GMP_synthase"/>
</dbReference>
<dbReference type="SUPFAM" id="SSF52402">
    <property type="entry name" value="Adenine nucleotide alpha hydrolases-like"/>
    <property type="match status" value="1"/>
</dbReference>
<dbReference type="InterPro" id="IPR052188">
    <property type="entry name" value="Ni-pincer_cofactor_biosynth"/>
</dbReference>
<dbReference type="PANTHER" id="PTHR43169:SF2">
    <property type="entry name" value="NAD_GMP SYNTHASE DOMAIN-CONTAINING PROTEIN"/>
    <property type="match status" value="1"/>
</dbReference>
<dbReference type="EMBL" id="UOEP01000204">
    <property type="protein sequence ID" value="VAW24067.1"/>
    <property type="molecule type" value="Genomic_DNA"/>
</dbReference>